<reference evidence="5" key="1">
    <citation type="submission" date="2018-06" db="EMBL/GenBank/DDBJ databases">
        <authorList>
            <person name="Zhirakovskaya E."/>
        </authorList>
    </citation>
    <scope>NUCLEOTIDE SEQUENCE</scope>
</reference>
<dbReference type="EMBL" id="UOEI01000641">
    <property type="protein sequence ID" value="VAW08811.1"/>
    <property type="molecule type" value="Genomic_DNA"/>
</dbReference>
<dbReference type="SUPFAM" id="SSF52402">
    <property type="entry name" value="Adenine nucleotide alpha hydrolases-like"/>
    <property type="match status" value="1"/>
</dbReference>
<accession>A0A3B0SR26</accession>
<protein>
    <submittedName>
        <fullName evidence="5">Phosphoadenylyl-sulfate reductase [thioredoxin]</fullName>
        <ecNumber evidence="5">1.8.4.8</ecNumber>
    </submittedName>
</protein>
<evidence type="ECO:0000256" key="1">
    <source>
        <dbReference type="ARBA" id="ARBA00009732"/>
    </source>
</evidence>
<dbReference type="InterPro" id="IPR002500">
    <property type="entry name" value="PAPS_reduct_dom"/>
</dbReference>
<dbReference type="GO" id="GO:0019379">
    <property type="term" value="P:sulfate assimilation, phosphoadenylyl sulfate reduction by phosphoadenylyl-sulfate reductase (thioredoxin)"/>
    <property type="evidence" value="ECO:0007669"/>
    <property type="project" value="InterPro"/>
</dbReference>
<gene>
    <name evidence="5" type="ORF">MNBD_ACTINO01-1933</name>
</gene>
<dbReference type="InterPro" id="IPR014729">
    <property type="entry name" value="Rossmann-like_a/b/a_fold"/>
</dbReference>
<dbReference type="Gene3D" id="3.40.50.620">
    <property type="entry name" value="HUPs"/>
    <property type="match status" value="1"/>
</dbReference>
<dbReference type="PANTHER" id="PTHR46509:SF1">
    <property type="entry name" value="PHOSPHOADENOSINE PHOSPHOSULFATE REDUCTASE"/>
    <property type="match status" value="1"/>
</dbReference>
<organism evidence="5">
    <name type="scientific">hydrothermal vent metagenome</name>
    <dbReference type="NCBI Taxonomy" id="652676"/>
    <lineage>
        <taxon>unclassified sequences</taxon>
        <taxon>metagenomes</taxon>
        <taxon>ecological metagenomes</taxon>
    </lineage>
</organism>
<evidence type="ECO:0000259" key="4">
    <source>
        <dbReference type="Pfam" id="PF01507"/>
    </source>
</evidence>
<dbReference type="GO" id="GO:0004604">
    <property type="term" value="F:phosphoadenylyl-sulfate reductase (thioredoxin) activity"/>
    <property type="evidence" value="ECO:0007669"/>
    <property type="project" value="UniProtKB-EC"/>
</dbReference>
<name>A0A3B0SR26_9ZZZZ</name>
<sequence length="377" mass="41085">MPMTITGYREAVAAIDEVNSRDPNRVVVGGIEEPLALVQGRSAARWARRRAIHPSESLLLAVRAHRIDRDRPLSDQELQTYEDAVALAFLEMYCTEAMVHIGGVAGDALSGTLRGMTPVGIASIPEVPGVSQVLVEEALGSARRTDLEDVLPLAWSDPIAQARNLIDLALTLSDYPAITVSGQLGGVVLLHMVRQVAPSIPVLFVDTGYHFPETLEFIDELASAWGLNLVVVASRHSVQRHEEVHGSLHETDPDTCCALRKVAPTDRALAGYDTWFTALRRDQSPSRSAFQSVIGTELEGDLPIAKVSPLIAWSWDMVDRYADIHGLPRHPLYGEGYTSIGCAPCTVPTFATLDDRGGRWEGIKMECGLHIKGTDQK</sequence>
<dbReference type="GO" id="GO:0005737">
    <property type="term" value="C:cytoplasm"/>
    <property type="evidence" value="ECO:0007669"/>
    <property type="project" value="TreeGrafter"/>
</dbReference>
<dbReference type="PANTHER" id="PTHR46509">
    <property type="entry name" value="PHOSPHOADENOSINE PHOSPHOSULFATE REDUCTASE"/>
    <property type="match status" value="1"/>
</dbReference>
<dbReference type="Pfam" id="PF01507">
    <property type="entry name" value="PAPS_reduct"/>
    <property type="match status" value="1"/>
</dbReference>
<dbReference type="InterPro" id="IPR004511">
    <property type="entry name" value="PAPS/APS_Rdtase"/>
</dbReference>
<evidence type="ECO:0000313" key="5">
    <source>
        <dbReference type="EMBL" id="VAW08811.1"/>
    </source>
</evidence>
<dbReference type="HAMAP" id="MF_00063">
    <property type="entry name" value="CysH"/>
    <property type="match status" value="1"/>
</dbReference>
<dbReference type="AlphaFoldDB" id="A0A3B0SR26"/>
<feature type="domain" description="Phosphoadenosine phosphosulphate reductase" evidence="4">
    <location>
        <begin position="177"/>
        <end position="348"/>
    </location>
</feature>
<comment type="similarity">
    <text evidence="1">Belongs to the PAPS reductase family. CysH subfamily.</text>
</comment>
<evidence type="ECO:0000256" key="2">
    <source>
        <dbReference type="ARBA" id="ARBA00023002"/>
    </source>
</evidence>
<dbReference type="EC" id="1.8.4.8" evidence="5"/>
<keyword evidence="2 5" id="KW-0560">Oxidoreductase</keyword>
<evidence type="ECO:0000256" key="3">
    <source>
        <dbReference type="ARBA" id="ARBA00024327"/>
    </source>
</evidence>
<comment type="pathway">
    <text evidence="3">Sulfur metabolism; hydrogen sulfide biosynthesis; sulfite from sulfate.</text>
</comment>
<proteinExistence type="inferred from homology"/>
<dbReference type="NCBIfam" id="NF002537">
    <property type="entry name" value="PRK02090.1"/>
    <property type="match status" value="1"/>
</dbReference>
<dbReference type="NCBIfam" id="TIGR00434">
    <property type="entry name" value="cysH"/>
    <property type="match status" value="1"/>
</dbReference>